<sequence length="143" mass="15882">MEKTNMSKSFGQLYAKVESTPAYQAEKLAVSFLAELNAFMQAHGLTNADLARRVGVSPAYITKVFRGPSNMSIETLTKLADAVGCKVHLHLANHSADVRWFDVFQQRTVNRGIDPQAADFMRVMNELQPISEAENDEKFAFAA</sequence>
<dbReference type="RefSeq" id="WP_313874706.1">
    <property type="nucleotide sequence ID" value="NZ_JAVBIK010000001.1"/>
</dbReference>
<reference evidence="2 3" key="1">
    <citation type="submission" date="2023-08" db="EMBL/GenBank/DDBJ databases">
        <title>Rhodoferax potami sp. nov. and Rhodoferax mekongensis sp. nov., isolated from the Mekong River in Thailand.</title>
        <authorList>
            <person name="Kitikhun S."/>
            <person name="Charoenyingcharoen P."/>
            <person name="Siriarchawattana P."/>
            <person name="Likhitrattanapisal S."/>
            <person name="Nilsakha T."/>
            <person name="Chanpet A."/>
            <person name="Rattanawaree P."/>
            <person name="Ingsriswang S."/>
        </authorList>
    </citation>
    <scope>NUCLEOTIDE SEQUENCE [LARGE SCALE GENOMIC DNA]</scope>
    <source>
        <strain evidence="2 3">TBRC 17660</strain>
    </source>
</reference>
<evidence type="ECO:0000313" key="3">
    <source>
        <dbReference type="Proteomes" id="UP001321700"/>
    </source>
</evidence>
<comment type="caution">
    <text evidence="2">The sequence shown here is derived from an EMBL/GenBank/DDBJ whole genome shotgun (WGS) entry which is preliminary data.</text>
</comment>
<dbReference type="InterPro" id="IPR010982">
    <property type="entry name" value="Lambda_DNA-bd_dom_sf"/>
</dbReference>
<keyword evidence="3" id="KW-1185">Reference proteome</keyword>
<accession>A0ABU3KMG5</accession>
<dbReference type="Gene3D" id="1.10.260.40">
    <property type="entry name" value="lambda repressor-like DNA-binding domains"/>
    <property type="match status" value="1"/>
</dbReference>
<dbReference type="EMBL" id="JAVBIK010000001">
    <property type="protein sequence ID" value="MDT7518996.1"/>
    <property type="molecule type" value="Genomic_DNA"/>
</dbReference>
<feature type="domain" description="HTH cro/C1-type" evidence="1">
    <location>
        <begin position="36"/>
        <end position="90"/>
    </location>
</feature>
<evidence type="ECO:0000259" key="1">
    <source>
        <dbReference type="PROSITE" id="PS50943"/>
    </source>
</evidence>
<name>A0ABU3KMG5_9BURK</name>
<dbReference type="SUPFAM" id="SSF47413">
    <property type="entry name" value="lambda repressor-like DNA-binding domains"/>
    <property type="match status" value="1"/>
</dbReference>
<gene>
    <name evidence="2" type="ORF">RAE19_09775</name>
</gene>
<evidence type="ECO:0000313" key="2">
    <source>
        <dbReference type="EMBL" id="MDT7518996.1"/>
    </source>
</evidence>
<protein>
    <submittedName>
        <fullName evidence="2">Helix-turn-helix transcriptional regulator</fullName>
    </submittedName>
</protein>
<organism evidence="2 3">
    <name type="scientific">Rhodoferax potami</name>
    <dbReference type="NCBI Taxonomy" id="3068338"/>
    <lineage>
        <taxon>Bacteria</taxon>
        <taxon>Pseudomonadati</taxon>
        <taxon>Pseudomonadota</taxon>
        <taxon>Betaproteobacteria</taxon>
        <taxon>Burkholderiales</taxon>
        <taxon>Comamonadaceae</taxon>
        <taxon>Rhodoferax</taxon>
    </lineage>
</organism>
<dbReference type="Pfam" id="PF01381">
    <property type="entry name" value="HTH_3"/>
    <property type="match status" value="1"/>
</dbReference>
<proteinExistence type="predicted"/>
<dbReference type="PROSITE" id="PS50943">
    <property type="entry name" value="HTH_CROC1"/>
    <property type="match status" value="1"/>
</dbReference>
<dbReference type="CDD" id="cd00093">
    <property type="entry name" value="HTH_XRE"/>
    <property type="match status" value="1"/>
</dbReference>
<dbReference type="Proteomes" id="UP001321700">
    <property type="component" value="Unassembled WGS sequence"/>
</dbReference>
<dbReference type="InterPro" id="IPR001387">
    <property type="entry name" value="Cro/C1-type_HTH"/>
</dbReference>
<dbReference type="SMART" id="SM00530">
    <property type="entry name" value="HTH_XRE"/>
    <property type="match status" value="1"/>
</dbReference>